<gene>
    <name evidence="2" type="ORF">FRUB_03462</name>
</gene>
<protein>
    <recommendedName>
        <fullName evidence="1">Pyrrolo-quinoline quinone repeat domain-containing protein</fullName>
    </recommendedName>
</protein>
<dbReference type="InterPro" id="IPR002372">
    <property type="entry name" value="PQQ_rpt_dom"/>
</dbReference>
<dbReference type="SUPFAM" id="SSF50998">
    <property type="entry name" value="Quinoprotein alcohol dehydrogenase-like"/>
    <property type="match status" value="1"/>
</dbReference>
<dbReference type="Pfam" id="PF13360">
    <property type="entry name" value="PQQ_2"/>
    <property type="match status" value="1"/>
</dbReference>
<keyword evidence="3" id="KW-1185">Reference proteome</keyword>
<dbReference type="PANTHER" id="PTHR34512">
    <property type="entry name" value="CELL SURFACE PROTEIN"/>
    <property type="match status" value="1"/>
</dbReference>
<reference evidence="3" key="1">
    <citation type="submission" date="2017-06" db="EMBL/GenBank/DDBJ databases">
        <title>Genome analysis of Fimbriiglobus ruber SP5, the first member of the order Planctomycetales with confirmed chitinolytic capability.</title>
        <authorList>
            <person name="Ravin N.V."/>
            <person name="Rakitin A.L."/>
            <person name="Ivanova A.A."/>
            <person name="Beletsky A.V."/>
            <person name="Kulichevskaya I.S."/>
            <person name="Mardanov A.V."/>
            <person name="Dedysh S.N."/>
        </authorList>
    </citation>
    <scope>NUCLEOTIDE SEQUENCE [LARGE SCALE GENOMIC DNA]</scope>
    <source>
        <strain evidence="3">SP5</strain>
    </source>
</reference>
<evidence type="ECO:0000313" key="3">
    <source>
        <dbReference type="Proteomes" id="UP000214646"/>
    </source>
</evidence>
<sequence>MTWGGPENTNVRWKVSLPGVDSTVGMDQNQSSPIVSRGRVFVTMSYWPAKVDSKKFPEHHVACYRTTDGKRLWDVTVPPGPWLLNDLRGGYTAPTPAADGERVYAVFGSSVVAALDFDGKPVWRAEIAPYKFDVALSASPVLFRDTVLLQCDQTDKQSRLLALDKKTGAVVWEDKRPSVGFAHSTPVLAEVGGRSQLLVSASNAIQGLDPTSGKMLWTCAAKGDTVSPVFADGVVYIDSGRGGPGIAVDPTGTGDVTKTHLKWTVQQPSEGLSSPVVSGPYLYRLRSPEVLTCVRMDTGKVAFTERLSRVSTASSPVATPDGHLFLASAGRSYVLAAGPKLDILATNDLDDGGSASPAVADGRIYLKGRKWLFCIGTKE</sequence>
<comment type="caution">
    <text evidence="2">The sequence shown here is derived from an EMBL/GenBank/DDBJ whole genome shotgun (WGS) entry which is preliminary data.</text>
</comment>
<dbReference type="EMBL" id="NIDE01000004">
    <property type="protein sequence ID" value="OWK43863.1"/>
    <property type="molecule type" value="Genomic_DNA"/>
</dbReference>
<feature type="domain" description="Pyrrolo-quinoline quinone repeat" evidence="1">
    <location>
        <begin position="59"/>
        <end position="304"/>
    </location>
</feature>
<accession>A0A225DS32</accession>
<dbReference type="Proteomes" id="UP000214646">
    <property type="component" value="Unassembled WGS sequence"/>
</dbReference>
<dbReference type="InterPro" id="IPR011047">
    <property type="entry name" value="Quinoprotein_ADH-like_sf"/>
</dbReference>
<dbReference type="InterPro" id="IPR015943">
    <property type="entry name" value="WD40/YVTN_repeat-like_dom_sf"/>
</dbReference>
<dbReference type="PANTHER" id="PTHR34512:SF30">
    <property type="entry name" value="OUTER MEMBRANE PROTEIN ASSEMBLY FACTOR BAMB"/>
    <property type="match status" value="1"/>
</dbReference>
<evidence type="ECO:0000259" key="1">
    <source>
        <dbReference type="Pfam" id="PF13360"/>
    </source>
</evidence>
<organism evidence="2 3">
    <name type="scientific">Fimbriiglobus ruber</name>
    <dbReference type="NCBI Taxonomy" id="1908690"/>
    <lineage>
        <taxon>Bacteria</taxon>
        <taxon>Pseudomonadati</taxon>
        <taxon>Planctomycetota</taxon>
        <taxon>Planctomycetia</taxon>
        <taxon>Gemmatales</taxon>
        <taxon>Gemmataceae</taxon>
        <taxon>Fimbriiglobus</taxon>
    </lineage>
</organism>
<dbReference type="AlphaFoldDB" id="A0A225DS32"/>
<dbReference type="Gene3D" id="2.130.10.10">
    <property type="entry name" value="YVTN repeat-like/Quinoprotein amine dehydrogenase"/>
    <property type="match status" value="1"/>
</dbReference>
<evidence type="ECO:0000313" key="2">
    <source>
        <dbReference type="EMBL" id="OWK43863.1"/>
    </source>
</evidence>
<proteinExistence type="predicted"/>
<name>A0A225DS32_9BACT</name>